<protein>
    <submittedName>
        <fullName evidence="2">Uncharacterized protein DUF4184</fullName>
    </submittedName>
</protein>
<proteinExistence type="predicted"/>
<evidence type="ECO:0000313" key="3">
    <source>
        <dbReference type="Proteomes" id="UP000273158"/>
    </source>
</evidence>
<feature type="transmembrane region" description="Helical" evidence="1">
    <location>
        <begin position="51"/>
        <end position="69"/>
    </location>
</feature>
<accession>A0A498CDT8</accession>
<organism evidence="2 3">
    <name type="scientific">Microbacterium telephonicum</name>
    <dbReference type="NCBI Taxonomy" id="1714841"/>
    <lineage>
        <taxon>Bacteria</taxon>
        <taxon>Bacillati</taxon>
        <taxon>Actinomycetota</taxon>
        <taxon>Actinomycetes</taxon>
        <taxon>Micrococcales</taxon>
        <taxon>Microbacteriaceae</taxon>
        <taxon>Microbacterium</taxon>
    </lineage>
</organism>
<keyword evidence="3" id="KW-1185">Reference proteome</keyword>
<reference evidence="2 3" key="1">
    <citation type="journal article" date="2015" name="Stand. Genomic Sci.">
        <title>Genomic Encyclopedia of Bacterial and Archaeal Type Strains, Phase III: the genomes of soil and plant-associated and newly described type strains.</title>
        <authorList>
            <person name="Whitman W.B."/>
            <person name="Woyke T."/>
            <person name="Klenk H.P."/>
            <person name="Zhou Y."/>
            <person name="Lilburn T.G."/>
            <person name="Beck B.J."/>
            <person name="De Vos P."/>
            <person name="Vandamme P."/>
            <person name="Eisen J.A."/>
            <person name="Garrity G."/>
            <person name="Hugenholtz P."/>
            <person name="Kyrpides N.C."/>
        </authorList>
    </citation>
    <scope>NUCLEOTIDE SEQUENCE [LARGE SCALE GENOMIC DNA]</scope>
    <source>
        <strain evidence="2 3">S2T63</strain>
    </source>
</reference>
<comment type="caution">
    <text evidence="2">The sequence shown here is derived from an EMBL/GenBank/DDBJ whole genome shotgun (WGS) entry which is preliminary data.</text>
</comment>
<dbReference type="AlphaFoldDB" id="A0A498CDT8"/>
<sequence>MPFTPSHAVVALPFARTPLLPAAIAIGAMTPDLPLFLRGTPVTYQATHTNVVLATAIAAVLLVLWYGLLRPAVRELSPAWLAARLPGEWDAIGGGAWRSVRAARPGARGAIWRQPLVFTLLVVCSLVIGVVSHIVWDAFTHEGRWGVALFPALDEPWGPLPGFKWLQYASGAFGLLALAVAGVLWLRHRTPAATLHRVLPAGMRVAWWVSLPVALAAGWLIGLAVYGPITADWTVPHLAYRVLPPACAVWGVLTLALCVTVLVRRRRG</sequence>
<dbReference type="OrthoDB" id="8481923at2"/>
<evidence type="ECO:0000256" key="1">
    <source>
        <dbReference type="SAM" id="Phobius"/>
    </source>
</evidence>
<gene>
    <name evidence="2" type="ORF">C7474_1011</name>
</gene>
<keyword evidence="1" id="KW-0472">Membrane</keyword>
<dbReference type="RefSeq" id="WP_121057812.1">
    <property type="nucleotide sequence ID" value="NZ_RCDB01000001.1"/>
</dbReference>
<keyword evidence="1" id="KW-1133">Transmembrane helix</keyword>
<feature type="transmembrane region" description="Helical" evidence="1">
    <location>
        <begin position="238"/>
        <end position="263"/>
    </location>
</feature>
<evidence type="ECO:0000313" key="2">
    <source>
        <dbReference type="EMBL" id="RLK53049.1"/>
    </source>
</evidence>
<keyword evidence="1" id="KW-0812">Transmembrane</keyword>
<dbReference type="EMBL" id="RCDB01000001">
    <property type="protein sequence ID" value="RLK53049.1"/>
    <property type="molecule type" value="Genomic_DNA"/>
</dbReference>
<dbReference type="Pfam" id="PF13803">
    <property type="entry name" value="DUF4184"/>
    <property type="match status" value="1"/>
</dbReference>
<feature type="transmembrane region" description="Helical" evidence="1">
    <location>
        <begin position="165"/>
        <end position="186"/>
    </location>
</feature>
<dbReference type="Proteomes" id="UP000273158">
    <property type="component" value="Unassembled WGS sequence"/>
</dbReference>
<name>A0A498CDT8_9MICO</name>
<feature type="transmembrane region" description="Helical" evidence="1">
    <location>
        <begin position="206"/>
        <end position="226"/>
    </location>
</feature>
<feature type="transmembrane region" description="Helical" evidence="1">
    <location>
        <begin position="116"/>
        <end position="136"/>
    </location>
</feature>
<dbReference type="InterPro" id="IPR025238">
    <property type="entry name" value="DUF4184"/>
</dbReference>